<evidence type="ECO:0000313" key="3">
    <source>
        <dbReference type="EMBL" id="VEA79690.1"/>
    </source>
</evidence>
<evidence type="ECO:0000256" key="1">
    <source>
        <dbReference type="ARBA" id="ARBA00008558"/>
    </source>
</evidence>
<dbReference type="PANTHER" id="PTHR15108">
    <property type="entry name" value="N-ACYLGLUCOSAMINE-2-EPIMERASE"/>
    <property type="match status" value="1"/>
</dbReference>
<dbReference type="InterPro" id="IPR008928">
    <property type="entry name" value="6-hairpin_glycosidase_sf"/>
</dbReference>
<protein>
    <submittedName>
        <fullName evidence="3">Aldose-ketose isomerase YihS</fullName>
        <ecNumber evidence="3">5.-.-.-</ecNumber>
    </submittedName>
</protein>
<dbReference type="Gene3D" id="1.50.10.10">
    <property type="match status" value="1"/>
</dbReference>
<dbReference type="GO" id="GO:0005975">
    <property type="term" value="P:carbohydrate metabolic process"/>
    <property type="evidence" value="ECO:0007669"/>
    <property type="project" value="InterPro"/>
</dbReference>
<keyword evidence="2 3" id="KW-0413">Isomerase</keyword>
<evidence type="ECO:0000256" key="2">
    <source>
        <dbReference type="ARBA" id="ARBA00023235"/>
    </source>
</evidence>
<proteinExistence type="inferred from homology"/>
<reference evidence="3 4" key="1">
    <citation type="submission" date="2018-12" db="EMBL/GenBank/DDBJ databases">
        <authorList>
            <consortium name="Pathogen Informatics"/>
        </authorList>
    </citation>
    <scope>NUCLEOTIDE SEQUENCE [LARGE SCALE GENOMIC DNA]</scope>
    <source>
        <strain evidence="3 4">NCTC10047</strain>
    </source>
</reference>
<gene>
    <name evidence="3" type="primary">yihS_2</name>
    <name evidence="3" type="ORF">NCTC10047_05708</name>
</gene>
<evidence type="ECO:0000313" key="4">
    <source>
        <dbReference type="Proteomes" id="UP000275676"/>
    </source>
</evidence>
<dbReference type="InterPro" id="IPR010819">
    <property type="entry name" value="AGE/CE"/>
</dbReference>
<name>A0A447RBR5_SALER</name>
<sequence>MGTAYALYTVTGDRQYETWYQKWWDYCINYLMDYENGSWWQELDADNKVTTKVWDGKQDIYHLLHCLVIPRLPLAPGLAPAVAAGLLDINAK</sequence>
<dbReference type="AlphaFoldDB" id="A0A447RBR5"/>
<dbReference type="Proteomes" id="UP000275676">
    <property type="component" value="Chromosome"/>
</dbReference>
<dbReference type="EC" id="5.-.-.-" evidence="3"/>
<accession>A0A447RBR5</accession>
<dbReference type="EMBL" id="LR134156">
    <property type="protein sequence ID" value="VEA79690.1"/>
    <property type="molecule type" value="Genomic_DNA"/>
</dbReference>
<dbReference type="Pfam" id="PF07221">
    <property type="entry name" value="GlcNAc_2-epim"/>
    <property type="match status" value="1"/>
</dbReference>
<comment type="similarity">
    <text evidence="1">Belongs to the N-acylglucosamine 2-epimerase family.</text>
</comment>
<dbReference type="GO" id="GO:0016853">
    <property type="term" value="F:isomerase activity"/>
    <property type="evidence" value="ECO:0007669"/>
    <property type="project" value="UniProtKB-KW"/>
</dbReference>
<dbReference type="InterPro" id="IPR012341">
    <property type="entry name" value="6hp_glycosidase-like_sf"/>
</dbReference>
<organism evidence="3 4">
    <name type="scientific">Salmonella enterica subsp. arizonae</name>
    <dbReference type="NCBI Taxonomy" id="59203"/>
    <lineage>
        <taxon>Bacteria</taxon>
        <taxon>Pseudomonadati</taxon>
        <taxon>Pseudomonadota</taxon>
        <taxon>Gammaproteobacteria</taxon>
        <taxon>Enterobacterales</taxon>
        <taxon>Enterobacteriaceae</taxon>
        <taxon>Salmonella</taxon>
    </lineage>
</organism>
<dbReference type="SUPFAM" id="SSF48208">
    <property type="entry name" value="Six-hairpin glycosidases"/>
    <property type="match status" value="1"/>
</dbReference>